<dbReference type="AlphaFoldDB" id="A0A177TRM2"/>
<accession>A0A177TRM2</accession>
<dbReference type="Proteomes" id="UP000077521">
    <property type="component" value="Unassembled WGS sequence"/>
</dbReference>
<dbReference type="GO" id="GO:0007035">
    <property type="term" value="P:vacuolar acidification"/>
    <property type="evidence" value="ECO:0007669"/>
    <property type="project" value="TreeGrafter"/>
</dbReference>
<dbReference type="GO" id="GO:0000220">
    <property type="term" value="C:vacuolar proton-transporting V-type ATPase, V0 domain"/>
    <property type="evidence" value="ECO:0007669"/>
    <property type="project" value="TreeGrafter"/>
</dbReference>
<keyword evidence="6" id="KW-1133">Transmembrane helix</keyword>
<evidence type="ECO:0000256" key="1">
    <source>
        <dbReference type="ARBA" id="ARBA00004127"/>
    </source>
</evidence>
<comment type="subcellular location">
    <subcellularLocation>
        <location evidence="1">Endomembrane system</location>
        <topology evidence="1">Multi-pass membrane protein</topology>
    </subcellularLocation>
</comment>
<sequence length="71" mass="7853">MASGFVVIWVLIAAVIAAVAGFIATPKGPNQVLIRTSLLLTLSCCYLMWFIIFMAQLNPIIQPKRADIRFD</sequence>
<comment type="caution">
    <text evidence="9">The sequence shown here is derived from an EMBL/GenBank/DDBJ whole genome shotgun (WGS) entry which is preliminary data.</text>
</comment>
<reference evidence="9" key="2">
    <citation type="journal article" date="2019" name="IMA Fungus">
        <title>Genome sequencing and comparison of five Tilletia species to identify candidate genes for the detection of regulated species infecting wheat.</title>
        <authorList>
            <person name="Nguyen H.D.T."/>
            <person name="Sultana T."/>
            <person name="Kesanakurti P."/>
            <person name="Hambleton S."/>
        </authorList>
    </citation>
    <scope>NUCLEOTIDE SEQUENCE</scope>
    <source>
        <strain evidence="9">DAOMC 236416</strain>
    </source>
</reference>
<name>A0A177TRM2_9BASI</name>
<keyword evidence="3" id="KW-0813">Transport</keyword>
<dbReference type="InterPro" id="IPR008389">
    <property type="entry name" value="ATPase_V0-cplx_e1/e2_su"/>
</dbReference>
<dbReference type="EMBL" id="LWDF02000328">
    <property type="protein sequence ID" value="KAE8250398.1"/>
    <property type="molecule type" value="Genomic_DNA"/>
</dbReference>
<evidence type="ECO:0000256" key="2">
    <source>
        <dbReference type="ARBA" id="ARBA00008328"/>
    </source>
</evidence>
<organism evidence="9 10">
    <name type="scientific">Tilletia indica</name>
    <dbReference type="NCBI Taxonomy" id="43049"/>
    <lineage>
        <taxon>Eukaryota</taxon>
        <taxon>Fungi</taxon>
        <taxon>Dikarya</taxon>
        <taxon>Basidiomycota</taxon>
        <taxon>Ustilaginomycotina</taxon>
        <taxon>Exobasidiomycetes</taxon>
        <taxon>Tilletiales</taxon>
        <taxon>Tilletiaceae</taxon>
        <taxon>Tilletia</taxon>
    </lineage>
</organism>
<dbReference type="GO" id="GO:0012505">
    <property type="term" value="C:endomembrane system"/>
    <property type="evidence" value="ECO:0007669"/>
    <property type="project" value="UniProtKB-SubCell"/>
</dbReference>
<keyword evidence="10" id="KW-1185">Reference proteome</keyword>
<evidence type="ECO:0000256" key="5">
    <source>
        <dbReference type="ARBA" id="ARBA00022781"/>
    </source>
</evidence>
<evidence type="ECO:0000313" key="10">
    <source>
        <dbReference type="Proteomes" id="UP000077521"/>
    </source>
</evidence>
<gene>
    <name evidence="9" type="ORF">A4X13_0g4767</name>
</gene>
<keyword evidence="7" id="KW-0406">Ion transport</keyword>
<proteinExistence type="inferred from homology"/>
<dbReference type="PANTHER" id="PTHR12263">
    <property type="entry name" value="VACUOLAR ATP SYNTHASE SUBUNIT H"/>
    <property type="match status" value="1"/>
</dbReference>
<keyword evidence="5" id="KW-0375">Hydrogen ion transport</keyword>
<dbReference type="GO" id="GO:0046961">
    <property type="term" value="F:proton-transporting ATPase activity, rotational mechanism"/>
    <property type="evidence" value="ECO:0007669"/>
    <property type="project" value="InterPro"/>
</dbReference>
<keyword evidence="4" id="KW-0812">Transmembrane</keyword>
<reference evidence="9" key="1">
    <citation type="submission" date="2016-04" db="EMBL/GenBank/DDBJ databases">
        <authorList>
            <person name="Nguyen H.D."/>
            <person name="Samba Siva P."/>
            <person name="Cullis J."/>
            <person name="Levesque C.A."/>
            <person name="Hambleton S."/>
        </authorList>
    </citation>
    <scope>NUCLEOTIDE SEQUENCE</scope>
    <source>
        <strain evidence="9">DAOMC 236416</strain>
    </source>
</reference>
<evidence type="ECO:0000256" key="4">
    <source>
        <dbReference type="ARBA" id="ARBA00022692"/>
    </source>
</evidence>
<evidence type="ECO:0000313" key="9">
    <source>
        <dbReference type="EMBL" id="KAE8250398.1"/>
    </source>
</evidence>
<evidence type="ECO:0000256" key="6">
    <source>
        <dbReference type="ARBA" id="ARBA00022989"/>
    </source>
</evidence>
<evidence type="ECO:0008006" key="11">
    <source>
        <dbReference type="Google" id="ProtNLM"/>
    </source>
</evidence>
<keyword evidence="8" id="KW-0472">Membrane</keyword>
<evidence type="ECO:0000256" key="8">
    <source>
        <dbReference type="ARBA" id="ARBA00023136"/>
    </source>
</evidence>
<protein>
    <recommendedName>
        <fullName evidence="11">V-type proton ATPase subunit</fullName>
    </recommendedName>
</protein>
<dbReference type="PANTHER" id="PTHR12263:SF0">
    <property type="entry name" value="V-TYPE PROTON ATPASE SUBUNIT"/>
    <property type="match status" value="1"/>
</dbReference>
<evidence type="ECO:0000256" key="7">
    <source>
        <dbReference type="ARBA" id="ARBA00023065"/>
    </source>
</evidence>
<dbReference type="Pfam" id="PF05493">
    <property type="entry name" value="ATP_synt_H"/>
    <property type="match status" value="1"/>
</dbReference>
<comment type="similarity">
    <text evidence="2">Belongs to the V-ATPase e1/e2 subunit family.</text>
</comment>
<evidence type="ECO:0000256" key="3">
    <source>
        <dbReference type="ARBA" id="ARBA00022448"/>
    </source>
</evidence>